<reference evidence="2 3" key="1">
    <citation type="submission" date="2024-12" db="EMBL/GenBank/DDBJ databases">
        <title>The unique morphological basis and parallel evolutionary history of personate flowers in Penstemon.</title>
        <authorList>
            <person name="Depatie T.H."/>
            <person name="Wessinger C.A."/>
        </authorList>
    </citation>
    <scope>NUCLEOTIDE SEQUENCE [LARGE SCALE GENOMIC DNA]</scope>
    <source>
        <strain evidence="2">WTNN_2</strain>
        <tissue evidence="2">Leaf</tissue>
    </source>
</reference>
<proteinExistence type="predicted"/>
<sequence>MEPIICCSKQCRNKASTVPVFEGISDVSGAINEFNRGVSTTNLFQELETTSTQEGSRNQINSKRKGLKFSSSIESNKSPGPDGFPPVFYNFFWNITNHAVVSAVQAFIKFKMLPAALNHTFITLIPKIQQACKFEHFRPISLCNVIYKIITKILAKRLKPLLDNFIAPNQTAFIQGSNIQENSIILHEIMHYLSKKKKAFDRLEWGLLTLILRCLGFCDLFVDWISLCITSCSYSILINGASFGFFKPTPGIRQGDPLSPFLFIIYGELLSRILNRAENSSPTISHLLYADDLTIFCRANTMDAQTISDCLDLFNDWSSQKMNKDKSFIHFSVNTYPFLKSDILATLGLKECNHKLKHLGLPFCKPKNRKQAFNDIIDKTKSKIAGWKSRCLSQASRVVLIKSVAQALPIYQMSTFLLPKTICYKPDSLFLHFWWGENENNNILPLKSWSTICLPKSVGGLGFRKMEEFNKAITFKLARQILCKEDKLWIKIFQAKYIRHLNLLDLQKPPSNASWIWQDIVHCIPTIAAGACYSLSNNSHVWIWEEPWIPSLPGFIPKPKSDITLIPGNFNFVKDLLVQDSNIWNLDTLNGLFDPQTVLEITKTLIAAENEPNQFFWVLTNSGVFSSKSAYNSIICNRSPSVAPTIWKQLWSAKIHDRHKIFWWKVLNNILPTRCRLNQLFNIPDTTCPLCHNEQEDLDHIFLRCPFYERIWFCSKWCFRLSSISHLSFTNWISLLLDCRSTIFPLDDSREELIIFCVTAMASIWQHRNSIIHDQSTLSFPALLNSIHKKSFDHWNAQLSKKLYDKMASQSGSCIKPPLGWLKASSDLSFKDGSAVGAFIVRNSNGSIVQAKSFSNICIDVDSAEALALLEAVQSLDHLALDRVIFECDNLNVISKLLHSDLSLNWSSKNLIREIKKFWFKWPKWRFKFISSNFNWATHNLSKWARLHNSFAYFDLSSLPISVFCDGGYPLVDRL</sequence>
<dbReference type="CDD" id="cd06222">
    <property type="entry name" value="RNase_H_like"/>
    <property type="match status" value="1"/>
</dbReference>
<protein>
    <recommendedName>
        <fullName evidence="1">Reverse transcriptase domain-containing protein</fullName>
    </recommendedName>
</protein>
<dbReference type="InterPro" id="IPR026960">
    <property type="entry name" value="RVT-Znf"/>
</dbReference>
<keyword evidence="3" id="KW-1185">Reference proteome</keyword>
<dbReference type="InterPro" id="IPR043502">
    <property type="entry name" value="DNA/RNA_pol_sf"/>
</dbReference>
<dbReference type="Pfam" id="PF13456">
    <property type="entry name" value="RVT_3"/>
    <property type="match status" value="1"/>
</dbReference>
<evidence type="ECO:0000259" key="1">
    <source>
        <dbReference type="PROSITE" id="PS50878"/>
    </source>
</evidence>
<dbReference type="SUPFAM" id="SSF56672">
    <property type="entry name" value="DNA/RNA polymerases"/>
    <property type="match status" value="1"/>
</dbReference>
<dbReference type="Pfam" id="PF00078">
    <property type="entry name" value="RVT_1"/>
    <property type="match status" value="1"/>
</dbReference>
<dbReference type="InterPro" id="IPR000477">
    <property type="entry name" value="RT_dom"/>
</dbReference>
<accession>A0ABD3SIB0</accession>
<organism evidence="2 3">
    <name type="scientific">Penstemon smallii</name>
    <dbReference type="NCBI Taxonomy" id="265156"/>
    <lineage>
        <taxon>Eukaryota</taxon>
        <taxon>Viridiplantae</taxon>
        <taxon>Streptophyta</taxon>
        <taxon>Embryophyta</taxon>
        <taxon>Tracheophyta</taxon>
        <taxon>Spermatophyta</taxon>
        <taxon>Magnoliopsida</taxon>
        <taxon>eudicotyledons</taxon>
        <taxon>Gunneridae</taxon>
        <taxon>Pentapetalae</taxon>
        <taxon>asterids</taxon>
        <taxon>lamiids</taxon>
        <taxon>Lamiales</taxon>
        <taxon>Plantaginaceae</taxon>
        <taxon>Cheloneae</taxon>
        <taxon>Penstemon</taxon>
    </lineage>
</organism>
<dbReference type="PROSITE" id="PS50878">
    <property type="entry name" value="RT_POL"/>
    <property type="match status" value="1"/>
</dbReference>
<dbReference type="EMBL" id="JBJXBP010000006">
    <property type="protein sequence ID" value="KAL3824228.1"/>
    <property type="molecule type" value="Genomic_DNA"/>
</dbReference>
<dbReference type="PANTHER" id="PTHR33116:SF86">
    <property type="entry name" value="REVERSE TRANSCRIPTASE DOMAIN-CONTAINING PROTEIN"/>
    <property type="match status" value="1"/>
</dbReference>
<dbReference type="PANTHER" id="PTHR33116">
    <property type="entry name" value="REVERSE TRANSCRIPTASE ZINC-BINDING DOMAIN-CONTAINING PROTEIN-RELATED-RELATED"/>
    <property type="match status" value="1"/>
</dbReference>
<dbReference type="Pfam" id="PF13966">
    <property type="entry name" value="zf-RVT"/>
    <property type="match status" value="1"/>
</dbReference>
<dbReference type="AlphaFoldDB" id="A0ABD3SIB0"/>
<evidence type="ECO:0000313" key="2">
    <source>
        <dbReference type="EMBL" id="KAL3824228.1"/>
    </source>
</evidence>
<dbReference type="InterPro" id="IPR036397">
    <property type="entry name" value="RNaseH_sf"/>
</dbReference>
<dbReference type="Gene3D" id="3.30.420.10">
    <property type="entry name" value="Ribonuclease H-like superfamily/Ribonuclease H"/>
    <property type="match status" value="1"/>
</dbReference>
<dbReference type="InterPro" id="IPR002156">
    <property type="entry name" value="RNaseH_domain"/>
</dbReference>
<dbReference type="CDD" id="cd01650">
    <property type="entry name" value="RT_nLTR_like"/>
    <property type="match status" value="1"/>
</dbReference>
<name>A0ABD3SIB0_9LAMI</name>
<gene>
    <name evidence="2" type="ORF">ACJIZ3_020257</name>
</gene>
<evidence type="ECO:0000313" key="3">
    <source>
        <dbReference type="Proteomes" id="UP001634393"/>
    </source>
</evidence>
<dbReference type="InterPro" id="IPR044730">
    <property type="entry name" value="RNase_H-like_dom_plant"/>
</dbReference>
<comment type="caution">
    <text evidence="2">The sequence shown here is derived from an EMBL/GenBank/DDBJ whole genome shotgun (WGS) entry which is preliminary data.</text>
</comment>
<dbReference type="Proteomes" id="UP001634393">
    <property type="component" value="Unassembled WGS sequence"/>
</dbReference>
<feature type="domain" description="Reverse transcriptase" evidence="1">
    <location>
        <begin position="106"/>
        <end position="343"/>
    </location>
</feature>